<dbReference type="InterPro" id="IPR008928">
    <property type="entry name" value="6-hairpin_glycosidase_sf"/>
</dbReference>
<dbReference type="InterPro" id="IPR019834">
    <property type="entry name" value="Glyco_hydro_8_CS"/>
</dbReference>
<evidence type="ECO:0000313" key="7">
    <source>
        <dbReference type="EMBL" id="RKD75926.1"/>
    </source>
</evidence>
<comment type="caution">
    <text evidence="7">The sequence shown here is derived from an EMBL/GenBank/DDBJ whole genome shotgun (WGS) entry which is preliminary data.</text>
</comment>
<evidence type="ECO:0000256" key="3">
    <source>
        <dbReference type="ARBA" id="ARBA00022801"/>
    </source>
</evidence>
<proteinExistence type="inferred from homology"/>
<sequence>MRMGEDLNMLTKIKKAWMLMVVSVLGLFGLACERSQEQEALIKPDHVPEEQISQDILDAYSDWTETYVKTASGGEETMYYVAYDEQGNTVSEAHGYGMLITAEMAAYTDDTKAYFDGMYHYFKHYPSTNNSAFMAWKQRDQGDGTMINDNGEITGSATDGDMDIAYALLLADEAWGSSGSINYREEAVTIINALMDDVIHEDTHLPLLGDWVRGNDPVYSEATRTSDWMGGHAAVFAEAAEDNRWEDVEKAIVDTTEEVQNEHSPDTGLLPDFLIYEDEQWSPAPPQFLERDSDGDYSYNAARVPWRMAEAYQTTGNNQVREQLKRINEWAETHADGDPASFQAGYTLEGEALAGHTDMVYTAPLAAGASIDESKQEWLNQLWDKMTVDYEDSDRNYYNDSVRLLSMLTVNHKNE</sequence>
<dbReference type="SUPFAM" id="SSF48208">
    <property type="entry name" value="Six-hairpin glycosidases"/>
    <property type="match status" value="1"/>
</dbReference>
<gene>
    <name evidence="7" type="ORF">ATL39_0136</name>
</gene>
<dbReference type="GO" id="GO:0000272">
    <property type="term" value="P:polysaccharide catabolic process"/>
    <property type="evidence" value="ECO:0007669"/>
    <property type="project" value="UniProtKB-KW"/>
</dbReference>
<dbReference type="EC" id="3.2.1.-" evidence="6"/>
<dbReference type="EMBL" id="RAPK01000006">
    <property type="protein sequence ID" value="RKD75926.1"/>
    <property type="molecule type" value="Genomic_DNA"/>
</dbReference>
<dbReference type="OrthoDB" id="9803461at2"/>
<evidence type="ECO:0000256" key="6">
    <source>
        <dbReference type="RuleBase" id="RU361167"/>
    </source>
</evidence>
<dbReference type="AlphaFoldDB" id="A0A419V758"/>
<dbReference type="PRINTS" id="PR00735">
    <property type="entry name" value="GLHYDRLASE8"/>
</dbReference>
<evidence type="ECO:0000256" key="1">
    <source>
        <dbReference type="ARBA" id="ARBA00009209"/>
    </source>
</evidence>
<dbReference type="Gene3D" id="1.50.10.10">
    <property type="match status" value="1"/>
</dbReference>
<keyword evidence="4 6" id="KW-0326">Glycosidase</keyword>
<evidence type="ECO:0000256" key="2">
    <source>
        <dbReference type="ARBA" id="ARBA00022729"/>
    </source>
</evidence>
<evidence type="ECO:0000313" key="8">
    <source>
        <dbReference type="Proteomes" id="UP000285120"/>
    </source>
</evidence>
<keyword evidence="6" id="KW-0119">Carbohydrate metabolism</keyword>
<name>A0A419V758_9BACL</name>
<dbReference type="Proteomes" id="UP000285120">
    <property type="component" value="Unassembled WGS sequence"/>
</dbReference>
<accession>A0A419V758</accession>
<keyword evidence="2" id="KW-0732">Signal</keyword>
<organism evidence="7 8">
    <name type="scientific">Sinobaca qinghaiensis</name>
    <dbReference type="NCBI Taxonomy" id="342944"/>
    <lineage>
        <taxon>Bacteria</taxon>
        <taxon>Bacillati</taxon>
        <taxon>Bacillota</taxon>
        <taxon>Bacilli</taxon>
        <taxon>Bacillales</taxon>
        <taxon>Sporolactobacillaceae</taxon>
        <taxon>Sinobaca</taxon>
    </lineage>
</organism>
<dbReference type="InterPro" id="IPR012341">
    <property type="entry name" value="6hp_glycosidase-like_sf"/>
</dbReference>
<dbReference type="GO" id="GO:0004553">
    <property type="term" value="F:hydrolase activity, hydrolyzing O-glycosyl compounds"/>
    <property type="evidence" value="ECO:0007669"/>
    <property type="project" value="InterPro"/>
</dbReference>
<evidence type="ECO:0000256" key="5">
    <source>
        <dbReference type="PROSITE-ProRule" id="PRU10058"/>
    </source>
</evidence>
<reference evidence="7 8" key="1">
    <citation type="submission" date="2018-09" db="EMBL/GenBank/DDBJ databases">
        <title>Genomic Encyclopedia of Archaeal and Bacterial Type Strains, Phase II (KMG-II): from individual species to whole genera.</title>
        <authorList>
            <person name="Goeker M."/>
        </authorList>
    </citation>
    <scope>NUCLEOTIDE SEQUENCE [LARGE SCALE GENOMIC DNA]</scope>
    <source>
        <strain evidence="7 8">DSM 17008</strain>
    </source>
</reference>
<keyword evidence="3 6" id="KW-0378">Hydrolase</keyword>
<keyword evidence="6" id="KW-0624">Polysaccharide degradation</keyword>
<protein>
    <recommendedName>
        <fullName evidence="6">Glucanase</fullName>
        <ecNumber evidence="6">3.2.1.-</ecNumber>
    </recommendedName>
</protein>
<dbReference type="InterPro" id="IPR002037">
    <property type="entry name" value="Glyco_hydro_8"/>
</dbReference>
<evidence type="ECO:0000256" key="4">
    <source>
        <dbReference type="ARBA" id="ARBA00023295"/>
    </source>
</evidence>
<dbReference type="PROSITE" id="PS00812">
    <property type="entry name" value="GLYCOSYL_HYDROL_F8"/>
    <property type="match status" value="1"/>
</dbReference>
<dbReference type="PROSITE" id="PS51257">
    <property type="entry name" value="PROKAR_LIPOPROTEIN"/>
    <property type="match status" value="1"/>
</dbReference>
<comment type="similarity">
    <text evidence="1 6">Belongs to the glycosyl hydrolase 8 (cellulase D) family.</text>
</comment>
<keyword evidence="8" id="KW-1185">Reference proteome</keyword>
<feature type="active site" description="Nucleophile" evidence="5">
    <location>
        <position position="159"/>
    </location>
</feature>
<dbReference type="Pfam" id="PF01270">
    <property type="entry name" value="Glyco_hydro_8"/>
    <property type="match status" value="1"/>
</dbReference>